<keyword evidence="2" id="KW-0175">Coiled coil</keyword>
<feature type="coiled-coil region" evidence="2">
    <location>
        <begin position="128"/>
        <end position="155"/>
    </location>
</feature>
<dbReference type="SMART" id="SM00336">
    <property type="entry name" value="BBOX"/>
    <property type="match status" value="2"/>
</dbReference>
<sequence>MDKTKSEQLLNIGCQPCSRHKRRHLAVSWCVNCQEAMCTECTEAHEVLTMRSSHDIKPLSVLDLKKLSEQVSEDLCHIHSNEVLKLFCERCEEVLCSACYGLRHRKCDRVVSVKDIVRVKKEECWKMKRNLEIKKRETEKLMNDLQKKKEKTVASKESIVRDLRSIRLAMEKMLEVKEKTSVEQVEKLHGERQNQLDTLLKQGECLLSSVITSIEYLRSSAESKKDTEFLRVYHNIKAAASKLWNSSICNGEKVSSSLSFVPSSNFIYCFRKLQDSSLGEGVLTDSSQNQSLSASLDVQETKHESDDVITKWILTPPIRQSPSKRRQPPTKILEKVGEFSVKIDNDSSCQIDDLLVLKDGSLLVTDWANEKVKKFSVNGEFLDQLMVGSWPCKISSLTEDRVVITLPRTKEISYLCHKVPMKITKMVSEKRYYGIAALQGGFLACSTYSPPQIDILTIRAEIVSSISNDVLSQQLLLWPHYLATTRSGDLLISDYCRKCLICVDATNEKLKFVYKCDGESSFSPGGVAVGHDGTIFVADTRQNKVYKFNEDGELTALFLSLSTGNYKQTGITVGKAGTLFVSEEAPSDSVKAYHV</sequence>
<accession>A0A812BF59</accession>
<dbReference type="EMBL" id="CAHIKZ030000682">
    <property type="protein sequence ID" value="CAE1233256.1"/>
    <property type="molecule type" value="Genomic_DNA"/>
</dbReference>
<dbReference type="Gene3D" id="3.30.160.60">
    <property type="entry name" value="Classic Zinc Finger"/>
    <property type="match status" value="1"/>
</dbReference>
<dbReference type="AlphaFoldDB" id="A0A812BF59"/>
<dbReference type="CDD" id="cd19757">
    <property type="entry name" value="Bbox1"/>
    <property type="match status" value="1"/>
</dbReference>
<evidence type="ECO:0000259" key="3">
    <source>
        <dbReference type="PROSITE" id="PS50119"/>
    </source>
</evidence>
<dbReference type="OrthoDB" id="6071467at2759"/>
<dbReference type="GO" id="GO:0008270">
    <property type="term" value="F:zinc ion binding"/>
    <property type="evidence" value="ECO:0007669"/>
    <property type="project" value="UniProtKB-KW"/>
</dbReference>
<comment type="caution">
    <text evidence="4">The sequence shown here is derived from an EMBL/GenBank/DDBJ whole genome shotgun (WGS) entry which is preliminary data.</text>
</comment>
<keyword evidence="1" id="KW-0863">Zinc-finger</keyword>
<feature type="domain" description="B box-type" evidence="3">
    <location>
        <begin position="71"/>
        <end position="113"/>
    </location>
</feature>
<feature type="domain" description="B box-type" evidence="3">
    <location>
        <begin position="17"/>
        <end position="59"/>
    </location>
</feature>
<dbReference type="Gene3D" id="2.120.10.30">
    <property type="entry name" value="TolB, C-terminal domain"/>
    <property type="match status" value="1"/>
</dbReference>
<proteinExistence type="predicted"/>
<dbReference type="SUPFAM" id="SSF57845">
    <property type="entry name" value="B-box zinc-binding domain"/>
    <property type="match status" value="1"/>
</dbReference>
<name>A0A812BF59_ACAPH</name>
<dbReference type="SUPFAM" id="SSF101898">
    <property type="entry name" value="NHL repeat"/>
    <property type="match status" value="1"/>
</dbReference>
<organism evidence="4 5">
    <name type="scientific">Acanthosepion pharaonis</name>
    <name type="common">Pharaoh cuttlefish</name>
    <name type="synonym">Sepia pharaonis</name>
    <dbReference type="NCBI Taxonomy" id="158019"/>
    <lineage>
        <taxon>Eukaryota</taxon>
        <taxon>Metazoa</taxon>
        <taxon>Spiralia</taxon>
        <taxon>Lophotrochozoa</taxon>
        <taxon>Mollusca</taxon>
        <taxon>Cephalopoda</taxon>
        <taxon>Coleoidea</taxon>
        <taxon>Decapodiformes</taxon>
        <taxon>Sepiida</taxon>
        <taxon>Sepiina</taxon>
        <taxon>Sepiidae</taxon>
        <taxon>Acanthosepion</taxon>
    </lineage>
</organism>
<dbReference type="Pfam" id="PF00643">
    <property type="entry name" value="zf-B_box"/>
    <property type="match status" value="2"/>
</dbReference>
<dbReference type="CDD" id="cd19756">
    <property type="entry name" value="Bbox2"/>
    <property type="match status" value="1"/>
</dbReference>
<evidence type="ECO:0000256" key="2">
    <source>
        <dbReference type="SAM" id="Coils"/>
    </source>
</evidence>
<dbReference type="InterPro" id="IPR011042">
    <property type="entry name" value="6-blade_b-propeller_TolB-like"/>
</dbReference>
<keyword evidence="1" id="KW-0479">Metal-binding</keyword>
<dbReference type="PROSITE" id="PS50119">
    <property type="entry name" value="ZF_BBOX"/>
    <property type="match status" value="2"/>
</dbReference>
<dbReference type="PANTHER" id="PTHR25462">
    <property type="entry name" value="BONUS, ISOFORM C-RELATED"/>
    <property type="match status" value="1"/>
</dbReference>
<gene>
    <name evidence="4" type="ORF">SPHA_18884</name>
</gene>
<evidence type="ECO:0000313" key="4">
    <source>
        <dbReference type="EMBL" id="CAE1233256.1"/>
    </source>
</evidence>
<evidence type="ECO:0000256" key="1">
    <source>
        <dbReference type="PROSITE-ProRule" id="PRU00024"/>
    </source>
</evidence>
<dbReference type="InterPro" id="IPR047153">
    <property type="entry name" value="TRIM45/56/19-like"/>
</dbReference>
<dbReference type="PANTHER" id="PTHR25462:SF296">
    <property type="entry name" value="MEIOTIC P26, ISOFORM F"/>
    <property type="match status" value="1"/>
</dbReference>
<protein>
    <recommendedName>
        <fullName evidence="3">B box-type domain-containing protein</fullName>
    </recommendedName>
</protein>
<evidence type="ECO:0000313" key="5">
    <source>
        <dbReference type="Proteomes" id="UP000597762"/>
    </source>
</evidence>
<dbReference type="InterPro" id="IPR000315">
    <property type="entry name" value="Znf_B-box"/>
</dbReference>
<reference evidence="4" key="1">
    <citation type="submission" date="2021-01" db="EMBL/GenBank/DDBJ databases">
        <authorList>
            <person name="Li R."/>
            <person name="Bekaert M."/>
        </authorList>
    </citation>
    <scope>NUCLEOTIDE SEQUENCE</scope>
    <source>
        <strain evidence="4">Farmed</strain>
    </source>
</reference>
<keyword evidence="1" id="KW-0862">Zinc</keyword>
<dbReference type="Proteomes" id="UP000597762">
    <property type="component" value="Unassembled WGS sequence"/>
</dbReference>
<keyword evidence="5" id="KW-1185">Reference proteome</keyword>